<reference evidence="1 2" key="1">
    <citation type="submission" date="2007-09" db="EMBL/GenBank/DDBJ databases">
        <title>Draft genome sequence of Eubacterium dolichum (DSM 3991).</title>
        <authorList>
            <person name="Sudarsanam P."/>
            <person name="Ley R."/>
            <person name="Guruge J."/>
            <person name="Turnbaugh P.J."/>
            <person name="Mahowald M."/>
            <person name="Liep D."/>
            <person name="Gordon J."/>
        </authorList>
    </citation>
    <scope>NUCLEOTIDE SEQUENCE [LARGE SCALE GENOMIC DNA]</scope>
    <source>
        <strain evidence="1 2">DSM 3991</strain>
    </source>
</reference>
<sequence>MKKTYDDIENLAFELPDYPDDLKKLFKETGDFIRELPLSVKQNDILVEMLVENVKSARINGFSVGFGTALGYGGAKIKRIDEQLN</sequence>
<accession>A8RCX4</accession>
<comment type="caution">
    <text evidence="1">The sequence shown here is derived from an EMBL/GenBank/DDBJ whole genome shotgun (WGS) entry which is preliminary data.</text>
</comment>
<organism evidence="1 2">
    <name type="scientific">Amedibacillus dolichus DSM 3991</name>
    <dbReference type="NCBI Taxonomy" id="428127"/>
    <lineage>
        <taxon>Bacteria</taxon>
        <taxon>Bacillati</taxon>
        <taxon>Bacillota</taxon>
        <taxon>Erysipelotrichia</taxon>
        <taxon>Erysipelotrichales</taxon>
        <taxon>Erysipelotrichaceae</taxon>
        <taxon>Amedibacillus</taxon>
    </lineage>
</organism>
<dbReference type="HOGENOM" id="CLU_2507727_0_0_9"/>
<dbReference type="EMBL" id="ABAW02000021">
    <property type="protein sequence ID" value="EDP10929.1"/>
    <property type="molecule type" value="Genomic_DNA"/>
</dbReference>
<dbReference type="GeneID" id="92793664"/>
<protein>
    <submittedName>
        <fullName evidence="1">Uncharacterized protein</fullName>
    </submittedName>
</protein>
<proteinExistence type="predicted"/>
<dbReference type="RefSeq" id="WP_004800026.1">
    <property type="nucleotide sequence ID" value="NZ_DS483476.1"/>
</dbReference>
<reference evidence="1 2" key="2">
    <citation type="submission" date="2007-09" db="EMBL/GenBank/DDBJ databases">
        <authorList>
            <person name="Fulton L."/>
            <person name="Clifton S."/>
            <person name="Fulton B."/>
            <person name="Xu J."/>
            <person name="Minx P."/>
            <person name="Pepin K.H."/>
            <person name="Johnson M."/>
            <person name="Thiruvilangam P."/>
            <person name="Bhonagiri V."/>
            <person name="Nash W.E."/>
            <person name="Mardis E.R."/>
            <person name="Wilson R.K."/>
        </authorList>
    </citation>
    <scope>NUCLEOTIDE SEQUENCE [LARGE SCALE GENOMIC DNA]</scope>
    <source>
        <strain evidence="1 2">DSM 3991</strain>
    </source>
</reference>
<name>A8RCX4_9FIRM</name>
<dbReference type="AlphaFoldDB" id="A8RCX4"/>
<gene>
    <name evidence="1" type="ORF">EUBDOL_01528</name>
</gene>
<evidence type="ECO:0000313" key="1">
    <source>
        <dbReference type="EMBL" id="EDP10929.1"/>
    </source>
</evidence>
<dbReference type="Proteomes" id="UP000004090">
    <property type="component" value="Unassembled WGS sequence"/>
</dbReference>
<dbReference type="STRING" id="428127.EUBDOL_01528"/>
<evidence type="ECO:0000313" key="2">
    <source>
        <dbReference type="Proteomes" id="UP000004090"/>
    </source>
</evidence>